<dbReference type="Pfam" id="PF00392">
    <property type="entry name" value="GntR"/>
    <property type="match status" value="1"/>
</dbReference>
<evidence type="ECO:0000259" key="6">
    <source>
        <dbReference type="PROSITE" id="PS50949"/>
    </source>
</evidence>
<dbReference type="InterPro" id="IPR036390">
    <property type="entry name" value="WH_DNA-bd_sf"/>
</dbReference>
<evidence type="ECO:0000256" key="2">
    <source>
        <dbReference type="ARBA" id="ARBA00022898"/>
    </source>
</evidence>
<dbReference type="PROSITE" id="PS50949">
    <property type="entry name" value="HTH_GNTR"/>
    <property type="match status" value="1"/>
</dbReference>
<dbReference type="Proteomes" id="UP000295096">
    <property type="component" value="Unassembled WGS sequence"/>
</dbReference>
<dbReference type="SMART" id="SM00345">
    <property type="entry name" value="HTH_GNTR"/>
    <property type="match status" value="1"/>
</dbReference>
<evidence type="ECO:0000256" key="4">
    <source>
        <dbReference type="ARBA" id="ARBA00023125"/>
    </source>
</evidence>
<dbReference type="InterPro" id="IPR036388">
    <property type="entry name" value="WH-like_DNA-bd_sf"/>
</dbReference>
<keyword evidence="5" id="KW-0804">Transcription</keyword>
<dbReference type="GO" id="GO:0003700">
    <property type="term" value="F:DNA-binding transcription factor activity"/>
    <property type="evidence" value="ECO:0007669"/>
    <property type="project" value="InterPro"/>
</dbReference>
<dbReference type="Gene3D" id="1.10.10.10">
    <property type="entry name" value="Winged helix-like DNA-binding domain superfamily/Winged helix DNA-binding domain"/>
    <property type="match status" value="1"/>
</dbReference>
<proteinExistence type="inferred from homology"/>
<dbReference type="InterPro" id="IPR051446">
    <property type="entry name" value="HTH_trans_reg/aminotransferase"/>
</dbReference>
<organism evidence="7 8">
    <name type="scientific">Dankookia rubra</name>
    <dbReference type="NCBI Taxonomy" id="1442381"/>
    <lineage>
        <taxon>Bacteria</taxon>
        <taxon>Pseudomonadati</taxon>
        <taxon>Pseudomonadota</taxon>
        <taxon>Alphaproteobacteria</taxon>
        <taxon>Acetobacterales</taxon>
        <taxon>Roseomonadaceae</taxon>
        <taxon>Dankookia</taxon>
    </lineage>
</organism>
<evidence type="ECO:0000256" key="5">
    <source>
        <dbReference type="ARBA" id="ARBA00023163"/>
    </source>
</evidence>
<keyword evidence="8" id="KW-1185">Reference proteome</keyword>
<keyword evidence="2" id="KW-0663">Pyridoxal phosphate</keyword>
<dbReference type="AlphaFoldDB" id="A0A4R5QCB7"/>
<dbReference type="OrthoDB" id="9808770at2"/>
<dbReference type="SUPFAM" id="SSF46785">
    <property type="entry name" value="Winged helix' DNA-binding domain"/>
    <property type="match status" value="1"/>
</dbReference>
<dbReference type="PANTHER" id="PTHR46577:SF1">
    <property type="entry name" value="HTH-TYPE TRANSCRIPTIONAL REGULATORY PROTEIN GABR"/>
    <property type="match status" value="1"/>
</dbReference>
<feature type="domain" description="HTH gntR-type" evidence="6">
    <location>
        <begin position="5"/>
        <end position="73"/>
    </location>
</feature>
<dbReference type="RefSeq" id="WP_133290992.1">
    <property type="nucleotide sequence ID" value="NZ_SMSJ01000042.1"/>
</dbReference>
<evidence type="ECO:0000256" key="1">
    <source>
        <dbReference type="ARBA" id="ARBA00005384"/>
    </source>
</evidence>
<name>A0A4R5QCB7_9PROT</name>
<accession>A0A4R5QCB7</accession>
<evidence type="ECO:0000256" key="3">
    <source>
        <dbReference type="ARBA" id="ARBA00023015"/>
    </source>
</evidence>
<dbReference type="InterPro" id="IPR015421">
    <property type="entry name" value="PyrdxlP-dep_Trfase_major"/>
</dbReference>
<keyword evidence="4" id="KW-0238">DNA-binding</keyword>
<gene>
    <name evidence="7" type="ORF">E2C06_23285</name>
</gene>
<dbReference type="InterPro" id="IPR015424">
    <property type="entry name" value="PyrdxlP-dep_Trfase"/>
</dbReference>
<protein>
    <submittedName>
        <fullName evidence="7">GntR family transcriptional regulator</fullName>
    </submittedName>
</protein>
<dbReference type="SUPFAM" id="SSF53383">
    <property type="entry name" value="PLP-dependent transferases"/>
    <property type="match status" value="1"/>
</dbReference>
<evidence type="ECO:0000313" key="8">
    <source>
        <dbReference type="Proteomes" id="UP000295096"/>
    </source>
</evidence>
<comment type="caution">
    <text evidence="7">The sequence shown here is derived from an EMBL/GenBank/DDBJ whole genome shotgun (WGS) entry which is preliminary data.</text>
</comment>
<keyword evidence="3" id="KW-0805">Transcription regulation</keyword>
<dbReference type="CDD" id="cd07377">
    <property type="entry name" value="WHTH_GntR"/>
    <property type="match status" value="1"/>
</dbReference>
<comment type="similarity">
    <text evidence="1">In the C-terminal section; belongs to the class-I pyridoxal-phosphate-dependent aminotransferase family.</text>
</comment>
<dbReference type="PRINTS" id="PR00035">
    <property type="entry name" value="HTHGNTR"/>
</dbReference>
<dbReference type="PANTHER" id="PTHR46577">
    <property type="entry name" value="HTH-TYPE TRANSCRIPTIONAL REGULATORY PROTEIN GABR"/>
    <property type="match status" value="1"/>
</dbReference>
<evidence type="ECO:0000313" key="7">
    <source>
        <dbReference type="EMBL" id="TDH60249.1"/>
    </source>
</evidence>
<dbReference type="InterPro" id="IPR000524">
    <property type="entry name" value="Tscrpt_reg_HTH_GntR"/>
</dbReference>
<reference evidence="7 8" key="1">
    <citation type="journal article" date="2016" name="J. Microbiol.">
        <title>Dankookia rubra gen. nov., sp. nov., an alphaproteobacterium isolated from sediment of a shallow stream.</title>
        <authorList>
            <person name="Kim W.H."/>
            <person name="Kim D.H."/>
            <person name="Kang K."/>
            <person name="Ahn T.Y."/>
        </authorList>
    </citation>
    <scope>NUCLEOTIDE SEQUENCE [LARGE SCALE GENOMIC DNA]</scope>
    <source>
        <strain evidence="7 8">JCM30602</strain>
    </source>
</reference>
<dbReference type="EMBL" id="SMSJ01000042">
    <property type="protein sequence ID" value="TDH60249.1"/>
    <property type="molecule type" value="Genomic_DNA"/>
</dbReference>
<dbReference type="GO" id="GO:0003677">
    <property type="term" value="F:DNA binding"/>
    <property type="evidence" value="ECO:0007669"/>
    <property type="project" value="UniProtKB-KW"/>
</dbReference>
<dbReference type="Gene3D" id="3.40.640.10">
    <property type="entry name" value="Type I PLP-dependent aspartate aminotransferase-like (Major domain)"/>
    <property type="match status" value="1"/>
</dbReference>
<sequence>MSPTPRITHRIGEAIRRQIAEGVLTPGASLPSTRALAEEWGVSRTTVTAAYEQLIAEGYLEARQGARTRVASGLAVSPGGVPAMSDTPSRLSTYGRVLAGFDLPAMPDRPPRVADFRYGDLSSADFPRLAWRKAVNAVLMRQGARLRYGDPRGSPRLREALQGYLRPRLRRGDGTRLTG</sequence>